<evidence type="ECO:0000256" key="4">
    <source>
        <dbReference type="ARBA" id="ARBA00038303"/>
    </source>
</evidence>
<dbReference type="NCBIfam" id="TIGR00246">
    <property type="entry name" value="tRNA_RlmH_YbeA"/>
    <property type="match status" value="1"/>
</dbReference>
<dbReference type="CDD" id="cd18081">
    <property type="entry name" value="RlmH-like"/>
    <property type="match status" value="1"/>
</dbReference>
<comment type="catalytic activity">
    <reaction evidence="5">
        <text>pseudouridine(1915) in 23S rRNA + S-adenosyl-L-methionine = N(3)-methylpseudouridine(1915) in 23S rRNA + S-adenosyl-L-homocysteine + H(+)</text>
        <dbReference type="Rhea" id="RHEA:42752"/>
        <dbReference type="Rhea" id="RHEA-COMP:10221"/>
        <dbReference type="Rhea" id="RHEA-COMP:10222"/>
        <dbReference type="ChEBI" id="CHEBI:15378"/>
        <dbReference type="ChEBI" id="CHEBI:57856"/>
        <dbReference type="ChEBI" id="CHEBI:59789"/>
        <dbReference type="ChEBI" id="CHEBI:65314"/>
        <dbReference type="ChEBI" id="CHEBI:74486"/>
        <dbReference type="EC" id="2.1.1.177"/>
    </reaction>
</comment>
<dbReference type="STRING" id="564117.SAMN05216369_2902"/>
<evidence type="ECO:0000256" key="5">
    <source>
        <dbReference type="HAMAP-Rule" id="MF_00658"/>
    </source>
</evidence>
<dbReference type="SUPFAM" id="SSF75217">
    <property type="entry name" value="alpha/beta knot"/>
    <property type="match status" value="1"/>
</dbReference>
<dbReference type="InterPro" id="IPR029026">
    <property type="entry name" value="tRNA_m1G_MTases_N"/>
</dbReference>
<name>A0A1M6UTY7_9GAMM</name>
<keyword evidence="3 5" id="KW-0949">S-adenosyl-L-methionine</keyword>
<dbReference type="HAMAP" id="MF_00658">
    <property type="entry name" value="23SrRNA_methyltr_H"/>
    <property type="match status" value="1"/>
</dbReference>
<gene>
    <name evidence="5" type="primary">rlmH</name>
    <name evidence="6" type="ORF">SAMN05216369_2902</name>
</gene>
<dbReference type="Proteomes" id="UP000184497">
    <property type="component" value="Unassembled WGS sequence"/>
</dbReference>
<proteinExistence type="inferred from homology"/>
<keyword evidence="1 5" id="KW-0489">Methyltransferase</keyword>
<dbReference type="GO" id="GO:0005737">
    <property type="term" value="C:cytoplasm"/>
    <property type="evidence" value="ECO:0007669"/>
    <property type="project" value="UniProtKB-SubCell"/>
</dbReference>
<dbReference type="InterPro" id="IPR029028">
    <property type="entry name" value="Alpha/beta_knot_MTases"/>
</dbReference>
<dbReference type="NCBIfam" id="NF000984">
    <property type="entry name" value="PRK00103.1-1"/>
    <property type="match status" value="1"/>
</dbReference>
<dbReference type="Gene3D" id="3.40.1280.10">
    <property type="match status" value="1"/>
</dbReference>
<feature type="binding site" evidence="5">
    <location>
        <position position="104"/>
    </location>
    <ligand>
        <name>S-adenosyl-L-methionine</name>
        <dbReference type="ChEBI" id="CHEBI:59789"/>
    </ligand>
</feature>
<dbReference type="PANTHER" id="PTHR33603:SF1">
    <property type="entry name" value="RIBOSOMAL RNA LARGE SUBUNIT METHYLTRANSFERASE H"/>
    <property type="match status" value="1"/>
</dbReference>
<dbReference type="NCBIfam" id="NF000986">
    <property type="entry name" value="PRK00103.1-4"/>
    <property type="match status" value="1"/>
</dbReference>
<evidence type="ECO:0000256" key="2">
    <source>
        <dbReference type="ARBA" id="ARBA00022679"/>
    </source>
</evidence>
<accession>A0A1M6UTY7</accession>
<dbReference type="Pfam" id="PF02590">
    <property type="entry name" value="SPOUT_MTase"/>
    <property type="match status" value="1"/>
</dbReference>
<comment type="subcellular location">
    <subcellularLocation>
        <location evidence="5">Cytoplasm</location>
    </subcellularLocation>
</comment>
<protein>
    <recommendedName>
        <fullName evidence="5">Ribosomal RNA large subunit methyltransferase H</fullName>
        <ecNumber evidence="5">2.1.1.177</ecNumber>
    </recommendedName>
    <alternativeName>
        <fullName evidence="5">23S rRNA (pseudouridine1915-N3)-methyltransferase</fullName>
    </alternativeName>
    <alternativeName>
        <fullName evidence="5">23S rRNA m3Psi1915 methyltransferase</fullName>
    </alternativeName>
    <alternativeName>
        <fullName evidence="5">rRNA (pseudouridine-N3-)-methyltransferase RlmH</fullName>
    </alternativeName>
</protein>
<dbReference type="EMBL" id="FRAQ01000003">
    <property type="protein sequence ID" value="SHK72623.1"/>
    <property type="molecule type" value="Genomic_DNA"/>
</dbReference>
<comment type="subunit">
    <text evidence="5">Homodimer.</text>
</comment>
<organism evidence="6 7">
    <name type="scientific">Marinobacter antarcticus</name>
    <dbReference type="NCBI Taxonomy" id="564117"/>
    <lineage>
        <taxon>Bacteria</taxon>
        <taxon>Pseudomonadati</taxon>
        <taxon>Pseudomonadota</taxon>
        <taxon>Gammaproteobacteria</taxon>
        <taxon>Pseudomonadales</taxon>
        <taxon>Marinobacteraceae</taxon>
        <taxon>Marinobacter</taxon>
    </lineage>
</organism>
<dbReference type="GO" id="GO:0070038">
    <property type="term" value="F:rRNA (pseudouridine-N3-)-methyltransferase activity"/>
    <property type="evidence" value="ECO:0007669"/>
    <property type="project" value="UniProtKB-UniRule"/>
</dbReference>
<keyword evidence="2 5" id="KW-0808">Transferase</keyword>
<keyword evidence="5" id="KW-0698">rRNA processing</keyword>
<evidence type="ECO:0000256" key="1">
    <source>
        <dbReference type="ARBA" id="ARBA00022603"/>
    </source>
</evidence>
<dbReference type="PANTHER" id="PTHR33603">
    <property type="entry name" value="METHYLTRANSFERASE"/>
    <property type="match status" value="1"/>
</dbReference>
<evidence type="ECO:0000313" key="7">
    <source>
        <dbReference type="Proteomes" id="UP000184497"/>
    </source>
</evidence>
<comment type="similarity">
    <text evidence="4 5">Belongs to the RNA methyltransferase RlmH family.</text>
</comment>
<dbReference type="OrthoDB" id="9806643at2"/>
<dbReference type="InterPro" id="IPR003742">
    <property type="entry name" value="RlmH-like"/>
</dbReference>
<sequence length="156" mass="17833">MRLRLICVGQKMPDWVSKGYDDYARRMPPEMPLELVEIAMPHRGKNPDIPRLMQRESEAVLAAAGSRDRVVALEVTGRPWSTEKLASQLESWQQDGRDVSFLVGGPDGLAEPCRQRADQQWSLSPLTLPHPLVRILLAEQLYRAWSITRNHPYHRA</sequence>
<dbReference type="RefSeq" id="WP_072798824.1">
    <property type="nucleotide sequence ID" value="NZ_FRAQ01000003.1"/>
</dbReference>
<dbReference type="EC" id="2.1.1.177" evidence="5"/>
<dbReference type="PIRSF" id="PIRSF004505">
    <property type="entry name" value="MT_bac"/>
    <property type="match status" value="1"/>
</dbReference>
<evidence type="ECO:0000313" key="6">
    <source>
        <dbReference type="EMBL" id="SHK72623.1"/>
    </source>
</evidence>
<dbReference type="AlphaFoldDB" id="A0A1M6UTY7"/>
<feature type="binding site" evidence="5">
    <location>
        <begin position="123"/>
        <end position="128"/>
    </location>
    <ligand>
        <name>S-adenosyl-L-methionine</name>
        <dbReference type="ChEBI" id="CHEBI:59789"/>
    </ligand>
</feature>
<comment type="function">
    <text evidence="5">Specifically methylates the pseudouridine at position 1915 (m3Psi1915) in 23S rRNA.</text>
</comment>
<evidence type="ECO:0000256" key="3">
    <source>
        <dbReference type="ARBA" id="ARBA00022691"/>
    </source>
</evidence>
<feature type="binding site" evidence="5">
    <location>
        <position position="73"/>
    </location>
    <ligand>
        <name>S-adenosyl-L-methionine</name>
        <dbReference type="ChEBI" id="CHEBI:59789"/>
    </ligand>
</feature>
<keyword evidence="7" id="KW-1185">Reference proteome</keyword>
<keyword evidence="5" id="KW-0963">Cytoplasm</keyword>
<reference evidence="7" key="1">
    <citation type="submission" date="2016-11" db="EMBL/GenBank/DDBJ databases">
        <authorList>
            <person name="Varghese N."/>
            <person name="Submissions S."/>
        </authorList>
    </citation>
    <scope>NUCLEOTIDE SEQUENCE [LARGE SCALE GENOMIC DNA]</scope>
    <source>
        <strain evidence="7">CGMCC 1.10835</strain>
    </source>
</reference>